<dbReference type="InterPro" id="IPR029063">
    <property type="entry name" value="SAM-dependent_MTases_sf"/>
</dbReference>
<comment type="caution">
    <text evidence="3">The sequence shown here is derived from an EMBL/GenBank/DDBJ whole genome shotgun (WGS) entry which is preliminary data.</text>
</comment>
<dbReference type="GO" id="GO:0008168">
    <property type="term" value="F:methyltransferase activity"/>
    <property type="evidence" value="ECO:0007669"/>
    <property type="project" value="UniProtKB-KW"/>
</dbReference>
<dbReference type="GO" id="GO:0032259">
    <property type="term" value="P:methylation"/>
    <property type="evidence" value="ECO:0007669"/>
    <property type="project" value="UniProtKB-KW"/>
</dbReference>
<dbReference type="AlphaFoldDB" id="A0A9D1NHT4"/>
<protein>
    <submittedName>
        <fullName evidence="3">SAM-dependent methyltransferase</fullName>
    </submittedName>
</protein>
<dbReference type="EMBL" id="DVOF01000233">
    <property type="protein sequence ID" value="HIV03448.1"/>
    <property type="molecule type" value="Genomic_DNA"/>
</dbReference>
<evidence type="ECO:0000313" key="4">
    <source>
        <dbReference type="Proteomes" id="UP000886743"/>
    </source>
</evidence>
<evidence type="ECO:0000259" key="2">
    <source>
        <dbReference type="Pfam" id="PF13679"/>
    </source>
</evidence>
<feature type="domain" description="Methyltransferase" evidence="2">
    <location>
        <begin position="157"/>
        <end position="293"/>
    </location>
</feature>
<evidence type="ECO:0000313" key="3">
    <source>
        <dbReference type="EMBL" id="HIV03448.1"/>
    </source>
</evidence>
<proteinExistence type="predicted"/>
<dbReference type="SUPFAM" id="SSF53335">
    <property type="entry name" value="S-adenosyl-L-methionine-dependent methyltransferases"/>
    <property type="match status" value="1"/>
</dbReference>
<accession>A0A9D1NHT4</accession>
<dbReference type="CDD" id="cd02440">
    <property type="entry name" value="AdoMet_MTases"/>
    <property type="match status" value="1"/>
</dbReference>
<keyword evidence="3" id="KW-0808">Transferase</keyword>
<reference evidence="3" key="1">
    <citation type="submission" date="2020-10" db="EMBL/GenBank/DDBJ databases">
        <authorList>
            <person name="Gilroy R."/>
        </authorList>
    </citation>
    <scope>NUCLEOTIDE SEQUENCE</scope>
    <source>
        <strain evidence="3">4920</strain>
    </source>
</reference>
<gene>
    <name evidence="3" type="ORF">IAC74_07715</name>
</gene>
<dbReference type="PANTHER" id="PTHR13369:SF3">
    <property type="entry name" value="METHYLTRANSFERASE DOMAIN-CONTAINING PROTEIN"/>
    <property type="match status" value="1"/>
</dbReference>
<name>A0A9D1NHT4_9FIRM</name>
<keyword evidence="3" id="KW-0489">Methyltransferase</keyword>
<dbReference type="Proteomes" id="UP000886743">
    <property type="component" value="Unassembled WGS sequence"/>
</dbReference>
<keyword evidence="1" id="KW-0732">Signal</keyword>
<dbReference type="Gene3D" id="3.40.50.150">
    <property type="entry name" value="Vaccinia Virus protein VP39"/>
    <property type="match status" value="1"/>
</dbReference>
<dbReference type="GO" id="GO:0005737">
    <property type="term" value="C:cytoplasm"/>
    <property type="evidence" value="ECO:0007669"/>
    <property type="project" value="TreeGrafter"/>
</dbReference>
<feature type="signal peptide" evidence="1">
    <location>
        <begin position="1"/>
        <end position="21"/>
    </location>
</feature>
<reference evidence="3" key="2">
    <citation type="journal article" date="2021" name="PeerJ">
        <title>Extensive microbial diversity within the chicken gut microbiome revealed by metagenomics and culture.</title>
        <authorList>
            <person name="Gilroy R."/>
            <person name="Ravi A."/>
            <person name="Getino M."/>
            <person name="Pursley I."/>
            <person name="Horton D.L."/>
            <person name="Alikhan N.F."/>
            <person name="Baker D."/>
            <person name="Gharbi K."/>
            <person name="Hall N."/>
            <person name="Watson M."/>
            <person name="Adriaenssens E.M."/>
            <person name="Foster-Nyarko E."/>
            <person name="Jarju S."/>
            <person name="Secka A."/>
            <person name="Antonio M."/>
            <person name="Oren A."/>
            <person name="Chaudhuri R.R."/>
            <person name="La Ragione R."/>
            <person name="Hildebrand F."/>
            <person name="Pallen M.J."/>
        </authorList>
    </citation>
    <scope>NUCLEOTIDE SEQUENCE</scope>
    <source>
        <strain evidence="3">4920</strain>
    </source>
</reference>
<dbReference type="PANTHER" id="PTHR13369">
    <property type="match status" value="1"/>
</dbReference>
<dbReference type="Pfam" id="PF13679">
    <property type="entry name" value="Methyltransf_32"/>
    <property type="match status" value="1"/>
</dbReference>
<sequence>MKNQTATKVALLLGGVMARLADNFTFFKQIDIVFRSGRKAFSATVTAQAADSFLIRYNGTQMQTDRDGVSAFITAECVKYDEVHVIYQERGAQIVVEGSDRGVKTRQTDAANNTAAPQKPQNAGARDYIIKVGQADALLKEIGILSAEGKLKNDMLRKYSQIDHYIELVAPLLDALPNDRCVTVLDCACGKSYLSFVLNYYMRDMRKMNCRFIGIDYNKDVIASSRKMAQNLGYHNMEFLCADLNAYVPDKPIDMLVSLHACDTATDMALGLGIRSGVGAIVCVPCCHKEMLSQYRCEPLEALLKFPVFKARLADDLTDAMRALYLEACGYEVTALEYISPLETPKNLMIKAVKRSAGNKKAMEEYQKLCDFFHVRLSVEAYAQLTAEEL</sequence>
<dbReference type="InterPro" id="IPR025714">
    <property type="entry name" value="Methyltranfer_dom"/>
</dbReference>
<evidence type="ECO:0000256" key="1">
    <source>
        <dbReference type="SAM" id="SignalP"/>
    </source>
</evidence>
<organism evidence="3 4">
    <name type="scientific">Candidatus Aphodoplasma excrementigallinarum</name>
    <dbReference type="NCBI Taxonomy" id="2840673"/>
    <lineage>
        <taxon>Bacteria</taxon>
        <taxon>Bacillati</taxon>
        <taxon>Bacillota</taxon>
        <taxon>Clostridia</taxon>
        <taxon>Eubacteriales</taxon>
        <taxon>Candidatus Aphodoplasma</taxon>
    </lineage>
</organism>
<feature type="chain" id="PRO_5038800255" evidence="1">
    <location>
        <begin position="22"/>
        <end position="390"/>
    </location>
</feature>